<keyword evidence="1" id="KW-0812">Transmembrane</keyword>
<dbReference type="AlphaFoldDB" id="A0AA43GUY2"/>
<evidence type="ECO:0000313" key="3">
    <source>
        <dbReference type="Proteomes" id="UP001159387"/>
    </source>
</evidence>
<feature type="transmembrane region" description="Helical" evidence="1">
    <location>
        <begin position="12"/>
        <end position="32"/>
    </location>
</feature>
<dbReference type="Proteomes" id="UP001159387">
    <property type="component" value="Unassembled WGS sequence"/>
</dbReference>
<name>A0AA43GUY2_9CYAN</name>
<proteinExistence type="predicted"/>
<comment type="caution">
    <text evidence="2">The sequence shown here is derived from an EMBL/GenBank/DDBJ whole genome shotgun (WGS) entry which is preliminary data.</text>
</comment>
<keyword evidence="1" id="KW-1133">Transmembrane helix</keyword>
<dbReference type="EMBL" id="JANQDH010000116">
    <property type="protein sequence ID" value="MDH6062095.1"/>
    <property type="molecule type" value="Genomic_DNA"/>
</dbReference>
<protein>
    <submittedName>
        <fullName evidence="2">Uncharacterized protein</fullName>
    </submittedName>
</protein>
<organism evidence="2 3">
    <name type="scientific">Chrysosporum bergii ANA360D</name>
    <dbReference type="NCBI Taxonomy" id="617107"/>
    <lineage>
        <taxon>Bacteria</taxon>
        <taxon>Bacillati</taxon>
        <taxon>Cyanobacteriota</taxon>
        <taxon>Cyanophyceae</taxon>
        <taxon>Nostocales</taxon>
        <taxon>Nodulariaceae</taxon>
        <taxon>Chrysosporum</taxon>
    </lineage>
</organism>
<accession>A0AA43GUY2</accession>
<reference evidence="2 3" key="1">
    <citation type="journal article" date="2023" name="J. Phycol.">
        <title>Chrysosporum ovalisporum is synonymous with the true-branching cyanobacterium Umezakia natans (Nostocales/Aphanizomenonaceae).</title>
        <authorList>
            <person name="McGregor G.B."/>
            <person name="Sendall B.C."/>
            <person name="Niiyama Y."/>
            <person name="Tuji A."/>
            <person name="Willis A."/>
        </authorList>
    </citation>
    <scope>NUCLEOTIDE SEQUENCE [LARGE SCALE GENOMIC DNA]</scope>
    <source>
        <strain evidence="2 3">ANA360D</strain>
    </source>
</reference>
<keyword evidence="3" id="KW-1185">Reference proteome</keyword>
<evidence type="ECO:0000313" key="2">
    <source>
        <dbReference type="EMBL" id="MDH6062095.1"/>
    </source>
</evidence>
<evidence type="ECO:0000256" key="1">
    <source>
        <dbReference type="SAM" id="Phobius"/>
    </source>
</evidence>
<dbReference type="RefSeq" id="WP_280656035.1">
    <property type="nucleotide sequence ID" value="NZ_JANQDH010000116.1"/>
</dbReference>
<keyword evidence="1" id="KW-0472">Membrane</keyword>
<gene>
    <name evidence="2" type="ORF">NWP17_16915</name>
</gene>
<sequence length="46" mass="4724">MDGGNGGLTNILSMGVGWGVGGWGGLLASFHFSSPWLKMLDNVAES</sequence>